<keyword evidence="3" id="KW-1185">Reference proteome</keyword>
<dbReference type="AlphaFoldDB" id="A0A6G1C3H0"/>
<protein>
    <submittedName>
        <fullName evidence="2">Uncharacterized protein</fullName>
    </submittedName>
</protein>
<name>A0A6G1C3H0_9ORYZ</name>
<feature type="compositionally biased region" description="Low complexity" evidence="1">
    <location>
        <begin position="1"/>
        <end position="18"/>
    </location>
</feature>
<evidence type="ECO:0000256" key="1">
    <source>
        <dbReference type="SAM" id="MobiDB-lite"/>
    </source>
</evidence>
<sequence length="81" mass="8563">MEVSNSPSLPRSSGSRVLKSPGAHRDWSSDRKLSGMLGSAPFPPPGSGKLYSLSCKKKHAVVPTVCAAANRFVVDGRPWLG</sequence>
<feature type="compositionally biased region" description="Basic and acidic residues" evidence="1">
    <location>
        <begin position="23"/>
        <end position="33"/>
    </location>
</feature>
<comment type="caution">
    <text evidence="2">The sequence shown here is derived from an EMBL/GenBank/DDBJ whole genome shotgun (WGS) entry which is preliminary data.</text>
</comment>
<organism evidence="2 3">
    <name type="scientific">Oryza meyeriana var. granulata</name>
    <dbReference type="NCBI Taxonomy" id="110450"/>
    <lineage>
        <taxon>Eukaryota</taxon>
        <taxon>Viridiplantae</taxon>
        <taxon>Streptophyta</taxon>
        <taxon>Embryophyta</taxon>
        <taxon>Tracheophyta</taxon>
        <taxon>Spermatophyta</taxon>
        <taxon>Magnoliopsida</taxon>
        <taxon>Liliopsida</taxon>
        <taxon>Poales</taxon>
        <taxon>Poaceae</taxon>
        <taxon>BOP clade</taxon>
        <taxon>Oryzoideae</taxon>
        <taxon>Oryzeae</taxon>
        <taxon>Oryzinae</taxon>
        <taxon>Oryza</taxon>
        <taxon>Oryza meyeriana</taxon>
    </lineage>
</organism>
<proteinExistence type="predicted"/>
<evidence type="ECO:0000313" key="2">
    <source>
        <dbReference type="EMBL" id="KAF0894712.1"/>
    </source>
</evidence>
<evidence type="ECO:0000313" key="3">
    <source>
        <dbReference type="Proteomes" id="UP000479710"/>
    </source>
</evidence>
<accession>A0A6G1C3H0</accession>
<gene>
    <name evidence="2" type="ORF">E2562_002000</name>
</gene>
<feature type="region of interest" description="Disordered" evidence="1">
    <location>
        <begin position="1"/>
        <end position="40"/>
    </location>
</feature>
<dbReference type="Proteomes" id="UP000479710">
    <property type="component" value="Unassembled WGS sequence"/>
</dbReference>
<dbReference type="EMBL" id="SPHZ02000010">
    <property type="protein sequence ID" value="KAF0894712.1"/>
    <property type="molecule type" value="Genomic_DNA"/>
</dbReference>
<reference evidence="2 3" key="1">
    <citation type="submission" date="2019-11" db="EMBL/GenBank/DDBJ databases">
        <title>Whole genome sequence of Oryza granulata.</title>
        <authorList>
            <person name="Li W."/>
        </authorList>
    </citation>
    <scope>NUCLEOTIDE SEQUENCE [LARGE SCALE GENOMIC DNA]</scope>
    <source>
        <strain evidence="3">cv. Menghai</strain>
        <tissue evidence="2">Leaf</tissue>
    </source>
</reference>